<evidence type="ECO:0008006" key="4">
    <source>
        <dbReference type="Google" id="ProtNLM"/>
    </source>
</evidence>
<dbReference type="Pfam" id="PF13822">
    <property type="entry name" value="ACC_epsilon"/>
    <property type="match status" value="1"/>
</dbReference>
<evidence type="ECO:0000256" key="1">
    <source>
        <dbReference type="SAM" id="MobiDB-lite"/>
    </source>
</evidence>
<dbReference type="AlphaFoldDB" id="H5XI09"/>
<dbReference type="Proteomes" id="UP000002791">
    <property type="component" value="Chromosome"/>
</dbReference>
<reference evidence="2 3" key="1">
    <citation type="submission" date="2011-11" db="EMBL/GenBank/DDBJ databases">
        <title>The Noncontiguous Finished sequence of Saccharomonospora cyanea NA-134.</title>
        <authorList>
            <consortium name="US DOE Joint Genome Institute"/>
            <person name="Lucas S."/>
            <person name="Han J."/>
            <person name="Lapidus A."/>
            <person name="Cheng J.-F."/>
            <person name="Goodwin L."/>
            <person name="Pitluck S."/>
            <person name="Peters L."/>
            <person name="Ovchinnikova G."/>
            <person name="Lu M."/>
            <person name="Detter J.C."/>
            <person name="Han C."/>
            <person name="Tapia R."/>
            <person name="Land M."/>
            <person name="Hauser L."/>
            <person name="Kyrpides N."/>
            <person name="Ivanova N."/>
            <person name="Pagani I."/>
            <person name="Brambilla E.-M."/>
            <person name="Klenk H.-P."/>
            <person name="Woyke T."/>
        </authorList>
    </citation>
    <scope>NUCLEOTIDE SEQUENCE [LARGE SCALE GENOMIC DNA]</scope>
    <source>
        <strain evidence="2 3">NA-134</strain>
    </source>
</reference>
<organism evidence="2 3">
    <name type="scientific">Saccharomonospora cyanea NA-134</name>
    <dbReference type="NCBI Taxonomy" id="882082"/>
    <lineage>
        <taxon>Bacteria</taxon>
        <taxon>Bacillati</taxon>
        <taxon>Actinomycetota</taxon>
        <taxon>Actinomycetes</taxon>
        <taxon>Pseudonocardiales</taxon>
        <taxon>Pseudonocardiaceae</taxon>
        <taxon>Saccharomonospora</taxon>
    </lineage>
</organism>
<dbReference type="RefSeq" id="WP_005453615.1">
    <property type="nucleotide sequence ID" value="NZ_CM001440.1"/>
</dbReference>
<dbReference type="eggNOG" id="ENOG5033HAR">
    <property type="taxonomic scope" value="Bacteria"/>
</dbReference>
<dbReference type="OrthoDB" id="4300992at2"/>
<dbReference type="InterPro" id="IPR032716">
    <property type="entry name" value="ACC_epsilon"/>
</dbReference>
<gene>
    <name evidence="2" type="ORF">SaccyDRAFT_0691</name>
</gene>
<evidence type="ECO:0000313" key="3">
    <source>
        <dbReference type="Proteomes" id="UP000002791"/>
    </source>
</evidence>
<dbReference type="GO" id="GO:0004658">
    <property type="term" value="F:propionyl-CoA carboxylase activity"/>
    <property type="evidence" value="ECO:0007669"/>
    <property type="project" value="InterPro"/>
</dbReference>
<proteinExistence type="predicted"/>
<protein>
    <recommendedName>
        <fullName evidence="4">Acyl-CoA carboxylase epsilon subunit</fullName>
    </recommendedName>
</protein>
<accession>H5XI09</accession>
<evidence type="ECO:0000313" key="2">
    <source>
        <dbReference type="EMBL" id="EHR59615.1"/>
    </source>
</evidence>
<name>H5XI09_9PSEU</name>
<dbReference type="HOGENOM" id="CLU_175330_4_0_11"/>
<keyword evidence="3" id="KW-1185">Reference proteome</keyword>
<sequence length="74" mass="7658">MADEDTSPLLRVVRGRPDDAELAALTAVVAGLASAGGGAVEPPLPRTRWADPASRLRLPARPGPTAWRASAYPA</sequence>
<feature type="region of interest" description="Disordered" evidence="1">
    <location>
        <begin position="35"/>
        <end position="74"/>
    </location>
</feature>
<dbReference type="EMBL" id="CM001440">
    <property type="protein sequence ID" value="EHR59615.1"/>
    <property type="molecule type" value="Genomic_DNA"/>
</dbReference>
<dbReference type="STRING" id="882082.SaccyDRAFT_0691"/>
<dbReference type="GO" id="GO:0003989">
    <property type="term" value="F:acetyl-CoA carboxylase activity"/>
    <property type="evidence" value="ECO:0007669"/>
    <property type="project" value="InterPro"/>
</dbReference>